<name>A0A5D0MI55_9BACT</name>
<keyword evidence="1" id="KW-0175">Coiled coil</keyword>
<evidence type="ECO:0000313" key="4">
    <source>
        <dbReference type="Proteomes" id="UP000324143"/>
    </source>
</evidence>
<dbReference type="InterPro" id="IPR038729">
    <property type="entry name" value="Rad50/SbcC_AAA"/>
</dbReference>
<evidence type="ECO:0000256" key="1">
    <source>
        <dbReference type="SAM" id="Coils"/>
    </source>
</evidence>
<dbReference type="PANTHER" id="PTHR32114">
    <property type="entry name" value="ABC TRANSPORTER ABCH.3"/>
    <property type="match status" value="1"/>
</dbReference>
<dbReference type="GO" id="GO:0006302">
    <property type="term" value="P:double-strand break repair"/>
    <property type="evidence" value="ECO:0007669"/>
    <property type="project" value="InterPro"/>
</dbReference>
<dbReference type="GO" id="GO:0016887">
    <property type="term" value="F:ATP hydrolysis activity"/>
    <property type="evidence" value="ECO:0007669"/>
    <property type="project" value="InterPro"/>
</dbReference>
<reference evidence="3" key="1">
    <citation type="submission" date="2019-08" db="EMBL/GenBank/DDBJ databases">
        <title>Genomic characterization of a novel candidate phylum (ARYD3) from a high temperature, high salinity tertiary oil reservoir in north central Oklahoma, USA.</title>
        <authorList>
            <person name="Youssef N.H."/>
            <person name="Yadav A."/>
            <person name="Elshahed M.S."/>
        </authorList>
    </citation>
    <scope>NUCLEOTIDE SEQUENCE [LARGE SCALE GENOMIC DNA]</scope>
    <source>
        <strain evidence="3">ARYD3</strain>
    </source>
</reference>
<keyword evidence="4" id="KW-1185">Reference proteome</keyword>
<feature type="coiled-coil region" evidence="1">
    <location>
        <begin position="220"/>
        <end position="302"/>
    </location>
</feature>
<proteinExistence type="predicted"/>
<dbReference type="Pfam" id="PF13476">
    <property type="entry name" value="AAA_23"/>
    <property type="match status" value="1"/>
</dbReference>
<comment type="caution">
    <text evidence="3">The sequence shown here is derived from an EMBL/GenBank/DDBJ whole genome shotgun (WGS) entry which is preliminary data.</text>
</comment>
<dbReference type="Proteomes" id="UP000324143">
    <property type="component" value="Unassembled WGS sequence"/>
</dbReference>
<dbReference type="AlphaFoldDB" id="A0A5D0MI55"/>
<dbReference type="Gene3D" id="3.40.50.300">
    <property type="entry name" value="P-loop containing nucleotide triphosphate hydrolases"/>
    <property type="match status" value="2"/>
</dbReference>
<dbReference type="InterPro" id="IPR027417">
    <property type="entry name" value="P-loop_NTPase"/>
</dbReference>
<protein>
    <submittedName>
        <fullName evidence="3">AAA family ATPase</fullName>
    </submittedName>
</protein>
<organism evidence="3 4">
    <name type="scientific">Candidatus Mcinerneyibacterium aminivorans</name>
    <dbReference type="NCBI Taxonomy" id="2703815"/>
    <lineage>
        <taxon>Bacteria</taxon>
        <taxon>Candidatus Macinerneyibacteriota</taxon>
        <taxon>Candidatus Mcinerneyibacteria</taxon>
        <taxon>Candidatus Mcinerneyibacteriales</taxon>
        <taxon>Candidatus Mcinerneyibacteriaceae</taxon>
        <taxon>Candidatus Mcinerneyibacterium</taxon>
    </lineage>
</organism>
<sequence length="676" mass="79952">MIINKMVLTNFKQYYGKQEIVFNKKNVNSNVVVVIGENGLGKTTLFRALIYVLYGDRYIEQDEGNSNINGSKIYLTNLAKLKEEGKAECKVVLDFNYKSKRYRIERSLNAVKENKEIYEDENDEVKLTIRKDSGNKIIDNEEKISEIINKIIDKRIAHFFLFDGEKIEKLTRVDTEQKEEIQQGIKKILNIDDLNDSLEVLKLIEKKINKSLEKISTGRYKKLLKQHRQLEEKIEDYKEKVKDIKKQKKLAIDEKKNIDKKMSKYEKIKEDILKRKELEKERKNEIKKKESLNNEIKKFLRKANLILSNDILVNIENDIEQKREKGEIPSDIKKEFIEKLLKEMKCICGRDIKKDSEEYKELIKWKNKSTGKSFDSTIIKYDKKIGELKQILESNKSEMRDLLKKHGLITENIEEYDSQIEKINETIEGKTPNFDISKMEETRKKLVQNIEKYKLKIKDLEKEIKEKEKKLSEFKKEIKKAEKEHQIKNDLTQKRDLVLETKKVLHNIKNEFVIEIVDELEEKSNYNFNKLIDDTGKKNFKGLEIKGDYTLEVLDKEERRFLANISAGQRQIVSLSFITALAQLAGNSDRLNIPLFMDTPFSRLSEKHRMNLLNFIPKIAKQWILLATRTEMTKKELKKLKLTQNWNLLYILNSHEKEKTIIQNKEPNIYINEREG</sequence>
<dbReference type="SUPFAM" id="SSF52540">
    <property type="entry name" value="P-loop containing nucleoside triphosphate hydrolases"/>
    <property type="match status" value="1"/>
</dbReference>
<accession>A0A5D0MI55</accession>
<feature type="coiled-coil region" evidence="1">
    <location>
        <begin position="436"/>
        <end position="491"/>
    </location>
</feature>
<dbReference type="PANTHER" id="PTHR32114:SF2">
    <property type="entry name" value="ABC TRANSPORTER ABCH.3"/>
    <property type="match status" value="1"/>
</dbReference>
<evidence type="ECO:0000313" key="3">
    <source>
        <dbReference type="EMBL" id="TYB31283.1"/>
    </source>
</evidence>
<feature type="domain" description="Rad50/SbcC-type AAA" evidence="2">
    <location>
        <begin position="5"/>
        <end position="280"/>
    </location>
</feature>
<evidence type="ECO:0000259" key="2">
    <source>
        <dbReference type="Pfam" id="PF13476"/>
    </source>
</evidence>
<gene>
    <name evidence="3" type="ORF">FXF47_04950</name>
</gene>
<dbReference type="EMBL" id="VSIX01000042">
    <property type="protein sequence ID" value="TYB31283.1"/>
    <property type="molecule type" value="Genomic_DNA"/>
</dbReference>